<evidence type="ECO:0000256" key="1">
    <source>
        <dbReference type="ARBA" id="ARBA00010751"/>
    </source>
</evidence>
<protein>
    <recommendedName>
        <fullName evidence="2">UPF0145 protein Tharo_0435</fullName>
    </recommendedName>
</protein>
<evidence type="ECO:0000313" key="3">
    <source>
        <dbReference type="EMBL" id="AVR87384.1"/>
    </source>
</evidence>
<dbReference type="PANTHER" id="PTHR34068:SF1">
    <property type="entry name" value="UPF0145 PROTEIN YBJQ"/>
    <property type="match status" value="1"/>
</dbReference>
<dbReference type="SUPFAM" id="SSF117782">
    <property type="entry name" value="YbjQ-like"/>
    <property type="match status" value="1"/>
</dbReference>
<comment type="similarity">
    <text evidence="1 2">Belongs to the UPF0145 family.</text>
</comment>
<dbReference type="EMBL" id="CP028339">
    <property type="protein sequence ID" value="AVR87384.1"/>
    <property type="molecule type" value="Genomic_DNA"/>
</dbReference>
<dbReference type="RefSeq" id="WP_107219811.1">
    <property type="nucleotide sequence ID" value="NZ_CP028339.1"/>
</dbReference>
<keyword evidence="4" id="KW-1185">Reference proteome</keyword>
<proteinExistence type="inferred from homology"/>
<name>A0A2R4BJM4_THAAR</name>
<dbReference type="PANTHER" id="PTHR34068">
    <property type="entry name" value="UPF0145 PROTEIN YBJQ"/>
    <property type="match status" value="1"/>
</dbReference>
<dbReference type="KEGG" id="tak:Tharo_0435"/>
<dbReference type="Gene3D" id="3.30.110.70">
    <property type="entry name" value="Hypothetical protein apc22750. Chain B"/>
    <property type="match status" value="1"/>
</dbReference>
<dbReference type="Proteomes" id="UP000241885">
    <property type="component" value="Chromosome"/>
</dbReference>
<dbReference type="OrthoDB" id="9796448at2"/>
<organism evidence="3 4">
    <name type="scientific">Thauera aromatica K172</name>
    <dbReference type="NCBI Taxonomy" id="44139"/>
    <lineage>
        <taxon>Bacteria</taxon>
        <taxon>Pseudomonadati</taxon>
        <taxon>Pseudomonadota</taxon>
        <taxon>Betaproteobacteria</taxon>
        <taxon>Rhodocyclales</taxon>
        <taxon>Zoogloeaceae</taxon>
        <taxon>Thauera</taxon>
    </lineage>
</organism>
<gene>
    <name evidence="3" type="ORF">Tharo_0435</name>
</gene>
<evidence type="ECO:0000313" key="4">
    <source>
        <dbReference type="Proteomes" id="UP000241885"/>
    </source>
</evidence>
<dbReference type="AlphaFoldDB" id="A0A2R4BJM4"/>
<accession>A0A2R4BJM4</accession>
<sequence>MLMSTTSTLDGKPVRQYLGVVNGEAIIGANLFKDLFASIRNVVGGRAGAYERTLADARRIAIEEMQAEAGRLGANAIIGIDVDYEVLGADNGMLMVCVSGTAVQV</sequence>
<reference evidence="3 4" key="1">
    <citation type="submission" date="2018-03" db="EMBL/GenBank/DDBJ databases">
        <title>Complete genome sequence of Thauera aromatica, a model organism for studying aromatic compound degradation under denitrifying conditions.</title>
        <authorList>
            <person name="Lo H.-Y."/>
            <person name="Goris T."/>
            <person name="Boll M."/>
            <person name="Mueller J.A."/>
        </authorList>
    </citation>
    <scope>NUCLEOTIDE SEQUENCE [LARGE SCALE GENOMIC DNA]</scope>
    <source>
        <strain evidence="3 4">K172</strain>
    </source>
</reference>
<dbReference type="Pfam" id="PF01906">
    <property type="entry name" value="YbjQ_1"/>
    <property type="match status" value="1"/>
</dbReference>
<dbReference type="InterPro" id="IPR035439">
    <property type="entry name" value="UPF0145_dom_sf"/>
</dbReference>
<evidence type="ECO:0000256" key="2">
    <source>
        <dbReference type="HAMAP-Rule" id="MF_00338"/>
    </source>
</evidence>
<dbReference type="InterPro" id="IPR002765">
    <property type="entry name" value="UPF0145_YbjQ-like"/>
</dbReference>
<dbReference type="HAMAP" id="MF_00338">
    <property type="entry name" value="UPF0145"/>
    <property type="match status" value="1"/>
</dbReference>